<comment type="similarity">
    <text evidence="11">Belongs to the binding-protein-dependent transport system permease family.</text>
</comment>
<keyword evidence="15" id="KW-1185">Reference proteome</keyword>
<feature type="transmembrane region" description="Helical" evidence="11">
    <location>
        <begin position="132"/>
        <end position="159"/>
    </location>
</feature>
<dbReference type="InterPro" id="IPR003439">
    <property type="entry name" value="ABC_transporter-like_ATP-bd"/>
</dbReference>
<dbReference type="RefSeq" id="WP_106349563.1">
    <property type="nucleotide sequence ID" value="NZ_PVUE01000011.1"/>
</dbReference>
<keyword evidence="5" id="KW-1003">Cell membrane</keyword>
<proteinExistence type="inferred from homology"/>
<dbReference type="CDD" id="cd03257">
    <property type="entry name" value="ABC_NikE_OppD_transporters"/>
    <property type="match status" value="1"/>
</dbReference>
<dbReference type="InterPro" id="IPR017871">
    <property type="entry name" value="ABC_transporter-like_CS"/>
</dbReference>
<dbReference type="GO" id="GO:0005524">
    <property type="term" value="F:ATP binding"/>
    <property type="evidence" value="ECO:0007669"/>
    <property type="project" value="UniProtKB-KW"/>
</dbReference>
<comment type="similarity">
    <text evidence="3">Belongs to the ABC transporter superfamily.</text>
</comment>
<dbReference type="InterPro" id="IPR000515">
    <property type="entry name" value="MetI-like"/>
</dbReference>
<evidence type="ECO:0000259" key="13">
    <source>
        <dbReference type="PROSITE" id="PS50928"/>
    </source>
</evidence>
<keyword evidence="10 11" id="KW-0472">Membrane</keyword>
<sequence length="569" mass="60889">MTNPVTVPDETPTQRARSFYWTFGLIAGLVLFGIILLIGIVAPLVMSHSANALSSHASAPPSAKHWFGTDEFGRDMLARSLVATRLTLIMTAAATAISVVIGVLLGTGIWLAPRRVRELGLRAVEVAVSYPGLLVALIITSIIGAGAVAVVIGIGIAGIPAWGRLTANLASDVSRRDFVVTARLLGVPGRKVITRHLLPNMAEPMLILVASGFAVSLIELSGLSFVGLGVQSPSYDYGKLLIDALPAIYTRPAQVFGPALMIVLTILSVMLIGDGLAAAADPRTAQRRRKHIQIPSAGRETEVRSDSSFVSVQDLRVSTDRGTELLHGVSFTIERGEIVGVVGESGSGKSVTAMALAKLLAEGLTASASEVRVGEMDMLGRVSRRKLATTVALVYQDPGTTFSPALRMGSQLSEVLRTHGNQSKKKARELVLGALTTVHMSSPERRLRQHPHELSGGMRQRAMIAAALAAKPELIIADEPTTALDVTVQAEILREFKRINKDRAVSMLFISHDIGVVEELCDRVLVMNAGEIVEELSWRQLAERDVRHPYTKKLIAATPSLSDPLPVRA</sequence>
<evidence type="ECO:0000256" key="4">
    <source>
        <dbReference type="ARBA" id="ARBA00022448"/>
    </source>
</evidence>
<evidence type="ECO:0000256" key="3">
    <source>
        <dbReference type="ARBA" id="ARBA00005417"/>
    </source>
</evidence>
<evidence type="ECO:0000259" key="12">
    <source>
        <dbReference type="PROSITE" id="PS50893"/>
    </source>
</evidence>
<evidence type="ECO:0000256" key="6">
    <source>
        <dbReference type="ARBA" id="ARBA00022692"/>
    </source>
</evidence>
<comment type="subcellular location">
    <subcellularLocation>
        <location evidence="11">Cell membrane</location>
        <topology evidence="11">Multi-pass membrane protein</topology>
    </subcellularLocation>
    <subcellularLocation>
        <location evidence="2">Cell membrane</location>
        <topology evidence="2">Peripheral membrane protein</topology>
    </subcellularLocation>
    <subcellularLocation>
        <location evidence="1">Membrane</location>
        <topology evidence="1">Multi-pass membrane protein</topology>
    </subcellularLocation>
</comment>
<dbReference type="PROSITE" id="PS50893">
    <property type="entry name" value="ABC_TRANSPORTER_2"/>
    <property type="match status" value="1"/>
</dbReference>
<dbReference type="InterPro" id="IPR027417">
    <property type="entry name" value="P-loop_NTPase"/>
</dbReference>
<accession>A0A2T0ZY66</accession>
<comment type="caution">
    <text evidence="14">The sequence shown here is derived from an EMBL/GenBank/DDBJ whole genome shotgun (WGS) entry which is preliminary data.</text>
</comment>
<dbReference type="PANTHER" id="PTHR43297:SF2">
    <property type="entry name" value="DIPEPTIDE TRANSPORT ATP-BINDING PROTEIN DPPD"/>
    <property type="match status" value="1"/>
</dbReference>
<evidence type="ECO:0000256" key="7">
    <source>
        <dbReference type="ARBA" id="ARBA00022741"/>
    </source>
</evidence>
<feature type="domain" description="ABC transporter" evidence="12">
    <location>
        <begin position="310"/>
        <end position="554"/>
    </location>
</feature>
<dbReference type="Proteomes" id="UP000237752">
    <property type="component" value="Unassembled WGS sequence"/>
</dbReference>
<keyword evidence="9 11" id="KW-1133">Transmembrane helix</keyword>
<dbReference type="GO" id="GO:0016887">
    <property type="term" value="F:ATP hydrolysis activity"/>
    <property type="evidence" value="ECO:0007669"/>
    <property type="project" value="InterPro"/>
</dbReference>
<dbReference type="SMART" id="SM00382">
    <property type="entry name" value="AAA"/>
    <property type="match status" value="1"/>
</dbReference>
<dbReference type="GO" id="GO:0005886">
    <property type="term" value="C:plasma membrane"/>
    <property type="evidence" value="ECO:0007669"/>
    <property type="project" value="UniProtKB-SubCell"/>
</dbReference>
<dbReference type="PROSITE" id="PS50928">
    <property type="entry name" value="ABC_TM1"/>
    <property type="match status" value="1"/>
</dbReference>
<evidence type="ECO:0000256" key="1">
    <source>
        <dbReference type="ARBA" id="ARBA00004141"/>
    </source>
</evidence>
<name>A0A2T0ZY66_9ACTN</name>
<keyword evidence="8" id="KW-0067">ATP-binding</keyword>
<dbReference type="SUPFAM" id="SSF161098">
    <property type="entry name" value="MetI-like"/>
    <property type="match status" value="1"/>
</dbReference>
<dbReference type="PANTHER" id="PTHR43297">
    <property type="entry name" value="OLIGOPEPTIDE TRANSPORT ATP-BINDING PROTEIN APPD"/>
    <property type="match status" value="1"/>
</dbReference>
<dbReference type="Gene3D" id="1.10.3720.10">
    <property type="entry name" value="MetI-like"/>
    <property type="match status" value="1"/>
</dbReference>
<keyword evidence="7" id="KW-0547">Nucleotide-binding</keyword>
<feature type="transmembrane region" description="Helical" evidence="11">
    <location>
        <begin position="259"/>
        <end position="280"/>
    </location>
</feature>
<organism evidence="14 15">
    <name type="scientific">Antricoccus suffuscus</name>
    <dbReference type="NCBI Taxonomy" id="1629062"/>
    <lineage>
        <taxon>Bacteria</taxon>
        <taxon>Bacillati</taxon>
        <taxon>Actinomycetota</taxon>
        <taxon>Actinomycetes</taxon>
        <taxon>Geodermatophilales</taxon>
        <taxon>Antricoccaceae</taxon>
        <taxon>Antricoccus</taxon>
    </lineage>
</organism>
<dbReference type="Pfam" id="PF00005">
    <property type="entry name" value="ABC_tran"/>
    <property type="match status" value="1"/>
</dbReference>
<feature type="transmembrane region" description="Helical" evidence="11">
    <location>
        <begin position="205"/>
        <end position="230"/>
    </location>
</feature>
<feature type="transmembrane region" description="Helical" evidence="11">
    <location>
        <begin position="86"/>
        <end position="112"/>
    </location>
</feature>
<dbReference type="GO" id="GO:0055085">
    <property type="term" value="P:transmembrane transport"/>
    <property type="evidence" value="ECO:0007669"/>
    <property type="project" value="InterPro"/>
</dbReference>
<dbReference type="AlphaFoldDB" id="A0A2T0ZY66"/>
<dbReference type="InterPro" id="IPR050388">
    <property type="entry name" value="ABC_Ni/Peptide_Import"/>
</dbReference>
<dbReference type="SUPFAM" id="SSF52540">
    <property type="entry name" value="P-loop containing nucleoside triphosphate hydrolases"/>
    <property type="match status" value="1"/>
</dbReference>
<gene>
    <name evidence="14" type="ORF">CLV47_11163</name>
</gene>
<dbReference type="EMBL" id="PVUE01000011">
    <property type="protein sequence ID" value="PRZ41187.1"/>
    <property type="molecule type" value="Genomic_DNA"/>
</dbReference>
<evidence type="ECO:0000256" key="11">
    <source>
        <dbReference type="RuleBase" id="RU363032"/>
    </source>
</evidence>
<reference evidence="14 15" key="1">
    <citation type="submission" date="2018-03" db="EMBL/GenBank/DDBJ databases">
        <title>Genomic Encyclopedia of Archaeal and Bacterial Type Strains, Phase II (KMG-II): from individual species to whole genera.</title>
        <authorList>
            <person name="Goeker M."/>
        </authorList>
    </citation>
    <scope>NUCLEOTIDE SEQUENCE [LARGE SCALE GENOMIC DNA]</scope>
    <source>
        <strain evidence="14 15">DSM 100065</strain>
    </source>
</reference>
<feature type="transmembrane region" description="Helical" evidence="11">
    <location>
        <begin position="20"/>
        <end position="45"/>
    </location>
</feature>
<dbReference type="Pfam" id="PF00528">
    <property type="entry name" value="BPD_transp_1"/>
    <property type="match status" value="1"/>
</dbReference>
<evidence type="ECO:0000313" key="14">
    <source>
        <dbReference type="EMBL" id="PRZ41187.1"/>
    </source>
</evidence>
<evidence type="ECO:0000256" key="8">
    <source>
        <dbReference type="ARBA" id="ARBA00022840"/>
    </source>
</evidence>
<keyword evidence="6 11" id="KW-0812">Transmembrane</keyword>
<evidence type="ECO:0000256" key="5">
    <source>
        <dbReference type="ARBA" id="ARBA00022475"/>
    </source>
</evidence>
<evidence type="ECO:0000256" key="10">
    <source>
        <dbReference type="ARBA" id="ARBA00023136"/>
    </source>
</evidence>
<dbReference type="InterPro" id="IPR035906">
    <property type="entry name" value="MetI-like_sf"/>
</dbReference>
<protein>
    <submittedName>
        <fullName evidence="14">ABC-type dipeptide/oligopeptide/nickel transport system ATPase component</fullName>
    </submittedName>
</protein>
<evidence type="ECO:0000256" key="9">
    <source>
        <dbReference type="ARBA" id="ARBA00022989"/>
    </source>
</evidence>
<dbReference type="Gene3D" id="3.40.50.300">
    <property type="entry name" value="P-loop containing nucleotide triphosphate hydrolases"/>
    <property type="match status" value="1"/>
</dbReference>
<dbReference type="CDD" id="cd06261">
    <property type="entry name" value="TM_PBP2"/>
    <property type="match status" value="1"/>
</dbReference>
<dbReference type="InterPro" id="IPR003593">
    <property type="entry name" value="AAA+_ATPase"/>
</dbReference>
<feature type="domain" description="ABC transmembrane type-1" evidence="13">
    <location>
        <begin position="84"/>
        <end position="273"/>
    </location>
</feature>
<evidence type="ECO:0000313" key="15">
    <source>
        <dbReference type="Proteomes" id="UP000237752"/>
    </source>
</evidence>
<dbReference type="OrthoDB" id="3327300at2"/>
<evidence type="ECO:0000256" key="2">
    <source>
        <dbReference type="ARBA" id="ARBA00004202"/>
    </source>
</evidence>
<keyword evidence="4 11" id="KW-0813">Transport</keyword>
<dbReference type="PROSITE" id="PS00211">
    <property type="entry name" value="ABC_TRANSPORTER_1"/>
    <property type="match status" value="1"/>
</dbReference>